<dbReference type="EMBL" id="BMAV01006519">
    <property type="protein sequence ID" value="GFY48538.1"/>
    <property type="molecule type" value="Genomic_DNA"/>
</dbReference>
<gene>
    <name evidence="2" type="ORF">TNIN_498292</name>
</gene>
<dbReference type="Proteomes" id="UP000886998">
    <property type="component" value="Unassembled WGS sequence"/>
</dbReference>
<comment type="caution">
    <text evidence="2">The sequence shown here is derived from an EMBL/GenBank/DDBJ whole genome shotgun (WGS) entry which is preliminary data.</text>
</comment>
<reference evidence="2" key="1">
    <citation type="submission" date="2020-08" db="EMBL/GenBank/DDBJ databases">
        <title>Multicomponent nature underlies the extraordinary mechanical properties of spider dragline silk.</title>
        <authorList>
            <person name="Kono N."/>
            <person name="Nakamura H."/>
            <person name="Mori M."/>
            <person name="Yoshida Y."/>
            <person name="Ohtoshi R."/>
            <person name="Malay A.D."/>
            <person name="Moran D.A.P."/>
            <person name="Tomita M."/>
            <person name="Numata K."/>
            <person name="Arakawa K."/>
        </authorList>
    </citation>
    <scope>NUCLEOTIDE SEQUENCE</scope>
</reference>
<feature type="compositionally biased region" description="Basic and acidic residues" evidence="1">
    <location>
        <begin position="24"/>
        <end position="33"/>
    </location>
</feature>
<proteinExistence type="predicted"/>
<feature type="compositionally biased region" description="Basic and acidic residues" evidence="1">
    <location>
        <begin position="1"/>
        <end position="14"/>
    </location>
</feature>
<evidence type="ECO:0000313" key="2">
    <source>
        <dbReference type="EMBL" id="GFY48538.1"/>
    </source>
</evidence>
<protein>
    <submittedName>
        <fullName evidence="2">Uncharacterized protein</fullName>
    </submittedName>
</protein>
<feature type="region of interest" description="Disordered" evidence="1">
    <location>
        <begin position="1"/>
        <end position="53"/>
    </location>
</feature>
<evidence type="ECO:0000313" key="3">
    <source>
        <dbReference type="Proteomes" id="UP000886998"/>
    </source>
</evidence>
<name>A0A8X6X7Z3_9ARAC</name>
<evidence type="ECO:0000256" key="1">
    <source>
        <dbReference type="SAM" id="MobiDB-lite"/>
    </source>
</evidence>
<sequence>MSEVDEVKTGKETSDLLMSQVNDEGEKIGKEVCDTSLMSEENEEGNEGTGNATFDPLLALQHAFEGITLTLTGGKTTFSELIHQTKNEMDERAHHDLETKSLLSHYINPDVFCKA</sequence>
<keyword evidence="3" id="KW-1185">Reference proteome</keyword>
<dbReference type="AlphaFoldDB" id="A0A8X6X7Z3"/>
<accession>A0A8X6X7Z3</accession>
<organism evidence="2 3">
    <name type="scientific">Trichonephila inaurata madagascariensis</name>
    <dbReference type="NCBI Taxonomy" id="2747483"/>
    <lineage>
        <taxon>Eukaryota</taxon>
        <taxon>Metazoa</taxon>
        <taxon>Ecdysozoa</taxon>
        <taxon>Arthropoda</taxon>
        <taxon>Chelicerata</taxon>
        <taxon>Arachnida</taxon>
        <taxon>Araneae</taxon>
        <taxon>Araneomorphae</taxon>
        <taxon>Entelegynae</taxon>
        <taxon>Araneoidea</taxon>
        <taxon>Nephilidae</taxon>
        <taxon>Trichonephila</taxon>
        <taxon>Trichonephila inaurata</taxon>
    </lineage>
</organism>